<sequence>MTDLQIGIDLGGTKIAGMALNAGGDVLASTRVATPKDDYDGALDAIAAVVAKLETQAGGTGTVGVATPGSISPRTGVFQNANSTWLNGRSFPADLEAKLGRAVRTANDADCLALSEATDGAGKGHRTVFGVIVGTGCGGGIVHDGSLLSGPHSATGEWGHVPLPWARDDERPGPDCWCGQRSCLETWLSGTGLEDDYERAGGRRLTGEAIVTAAAGGDAAAQGCLDRHASRLGRGLAMIVNILDPDIVVLGGGLSQLEHLYNVVPALAAPYIFADHANLTLAPPVHGDASGARGAAWLWT</sequence>
<dbReference type="Pfam" id="PF00480">
    <property type="entry name" value="ROK"/>
    <property type="match status" value="1"/>
</dbReference>
<gene>
    <name evidence="1" type="ORF">MNBD_ALPHA09-1138</name>
</gene>
<keyword evidence="1" id="KW-0808">Transferase</keyword>
<dbReference type="GO" id="GO:0004396">
    <property type="term" value="F:hexokinase activity"/>
    <property type="evidence" value="ECO:0007669"/>
    <property type="project" value="TreeGrafter"/>
</dbReference>
<dbReference type="InterPro" id="IPR049874">
    <property type="entry name" value="ROK_cs"/>
</dbReference>
<dbReference type="Gene3D" id="3.30.420.40">
    <property type="match status" value="2"/>
</dbReference>
<dbReference type="PANTHER" id="PTHR18964:SF174">
    <property type="entry name" value="D-ALLOSE KINASE-RELATED"/>
    <property type="match status" value="1"/>
</dbReference>
<dbReference type="AlphaFoldDB" id="A0A3B0TT66"/>
<evidence type="ECO:0000313" key="1">
    <source>
        <dbReference type="EMBL" id="VAW16627.1"/>
    </source>
</evidence>
<keyword evidence="1" id="KW-0418">Kinase</keyword>
<dbReference type="CDD" id="cd24066">
    <property type="entry name" value="ASKHA_NBD_ROK_EcFRK-like"/>
    <property type="match status" value="1"/>
</dbReference>
<accession>A0A3B0TT66</accession>
<dbReference type="SUPFAM" id="SSF53067">
    <property type="entry name" value="Actin-like ATPase domain"/>
    <property type="match status" value="1"/>
</dbReference>
<reference evidence="1" key="1">
    <citation type="submission" date="2018-06" db="EMBL/GenBank/DDBJ databases">
        <authorList>
            <person name="Zhirakovskaya E."/>
        </authorList>
    </citation>
    <scope>NUCLEOTIDE SEQUENCE</scope>
</reference>
<dbReference type="PROSITE" id="PS01125">
    <property type="entry name" value="ROK"/>
    <property type="match status" value="1"/>
</dbReference>
<dbReference type="EMBL" id="UOEM01000098">
    <property type="protein sequence ID" value="VAW16627.1"/>
    <property type="molecule type" value="Genomic_DNA"/>
</dbReference>
<organism evidence="1">
    <name type="scientific">hydrothermal vent metagenome</name>
    <dbReference type="NCBI Taxonomy" id="652676"/>
    <lineage>
        <taxon>unclassified sequences</taxon>
        <taxon>metagenomes</taxon>
        <taxon>ecological metagenomes</taxon>
    </lineage>
</organism>
<name>A0A3B0TT66_9ZZZZ</name>
<dbReference type="InterPro" id="IPR043129">
    <property type="entry name" value="ATPase_NBD"/>
</dbReference>
<proteinExistence type="predicted"/>
<protein>
    <submittedName>
        <fullName evidence="1">Cryptic sugar kinase Mak</fullName>
    </submittedName>
</protein>
<dbReference type="InterPro" id="IPR000600">
    <property type="entry name" value="ROK"/>
</dbReference>
<dbReference type="PANTHER" id="PTHR18964">
    <property type="entry name" value="ROK (REPRESSOR, ORF, KINASE) FAMILY"/>
    <property type="match status" value="1"/>
</dbReference>